<keyword evidence="1" id="KW-0472">Membrane</keyword>
<keyword evidence="1" id="KW-0812">Transmembrane</keyword>
<sequence length="130" mass="15060">MKWLNNQKGNFDFGVGHAMIIFLIGTIISMGIVHMFYHEKKTYTIEAIISDKKYSVPKSMATFNFDTKKRVYTLVISDGKNHTWEENVSSNLYKSVELGDRVTLKITKEEKEVVSIEFPDDKNDKNEVNF</sequence>
<proteinExistence type="predicted"/>
<keyword evidence="3" id="KW-1185">Reference proteome</keyword>
<dbReference type="RefSeq" id="WP_202653480.1">
    <property type="nucleotide sequence ID" value="NZ_JAESWB010000134.1"/>
</dbReference>
<keyword evidence="1" id="KW-1133">Transmembrane helix</keyword>
<evidence type="ECO:0000313" key="3">
    <source>
        <dbReference type="Proteomes" id="UP000623967"/>
    </source>
</evidence>
<protein>
    <submittedName>
        <fullName evidence="2">Uncharacterized protein</fullName>
    </submittedName>
</protein>
<gene>
    <name evidence="2" type="ORF">JK635_08265</name>
</gene>
<organism evidence="2 3">
    <name type="scientific">Neobacillus paridis</name>
    <dbReference type="NCBI Taxonomy" id="2803862"/>
    <lineage>
        <taxon>Bacteria</taxon>
        <taxon>Bacillati</taxon>
        <taxon>Bacillota</taxon>
        <taxon>Bacilli</taxon>
        <taxon>Bacillales</taxon>
        <taxon>Bacillaceae</taxon>
        <taxon>Neobacillus</taxon>
    </lineage>
</organism>
<name>A0ABS1TLQ7_9BACI</name>
<dbReference type="Proteomes" id="UP000623967">
    <property type="component" value="Unassembled WGS sequence"/>
</dbReference>
<evidence type="ECO:0000313" key="2">
    <source>
        <dbReference type="EMBL" id="MBL4952202.1"/>
    </source>
</evidence>
<feature type="transmembrane region" description="Helical" evidence="1">
    <location>
        <begin position="15"/>
        <end position="37"/>
    </location>
</feature>
<reference evidence="2 3" key="1">
    <citation type="submission" date="2021-01" db="EMBL/GenBank/DDBJ databases">
        <title>Genome public.</title>
        <authorList>
            <person name="Liu C."/>
            <person name="Sun Q."/>
        </authorList>
    </citation>
    <scope>NUCLEOTIDE SEQUENCE [LARGE SCALE GENOMIC DNA]</scope>
    <source>
        <strain evidence="2 3">YIM B02564</strain>
    </source>
</reference>
<evidence type="ECO:0000256" key="1">
    <source>
        <dbReference type="SAM" id="Phobius"/>
    </source>
</evidence>
<comment type="caution">
    <text evidence="2">The sequence shown here is derived from an EMBL/GenBank/DDBJ whole genome shotgun (WGS) entry which is preliminary data.</text>
</comment>
<dbReference type="EMBL" id="JAESWB010000134">
    <property type="protein sequence ID" value="MBL4952202.1"/>
    <property type="molecule type" value="Genomic_DNA"/>
</dbReference>
<accession>A0ABS1TLQ7</accession>